<dbReference type="AlphaFoldDB" id="A0A816J982"/>
<evidence type="ECO:0000313" key="1">
    <source>
        <dbReference type="EMBL" id="CAF1788481.1"/>
    </source>
</evidence>
<proteinExistence type="predicted"/>
<organism evidence="1">
    <name type="scientific">Brassica napus</name>
    <name type="common">Rape</name>
    <dbReference type="NCBI Taxonomy" id="3708"/>
    <lineage>
        <taxon>Eukaryota</taxon>
        <taxon>Viridiplantae</taxon>
        <taxon>Streptophyta</taxon>
        <taxon>Embryophyta</taxon>
        <taxon>Tracheophyta</taxon>
        <taxon>Spermatophyta</taxon>
        <taxon>Magnoliopsida</taxon>
        <taxon>eudicotyledons</taxon>
        <taxon>Gunneridae</taxon>
        <taxon>Pentapetalae</taxon>
        <taxon>rosids</taxon>
        <taxon>malvids</taxon>
        <taxon>Brassicales</taxon>
        <taxon>Brassicaceae</taxon>
        <taxon>Brassiceae</taxon>
        <taxon>Brassica</taxon>
    </lineage>
</organism>
<name>A0A816J982_BRANA</name>
<dbReference type="Proteomes" id="UP001295469">
    <property type="component" value="Chromosome C09"/>
</dbReference>
<accession>A0A816J982</accession>
<gene>
    <name evidence="1" type="ORF">DARMORV10_C09P67940.1</name>
</gene>
<dbReference type="EMBL" id="HG994373">
    <property type="protein sequence ID" value="CAF1788481.1"/>
    <property type="molecule type" value="Genomic_DNA"/>
</dbReference>
<protein>
    <submittedName>
        <fullName evidence="1">(rape) hypothetical protein</fullName>
    </submittedName>
</protein>
<sequence length="138" mass="14618">MGLDSPRGGLQWRRLVVSFGSPLRNLCTGGVALLAPVFPPCASCRVYTVTEGGFLGGNLQVFLSYDGIVGWCRNLVSPVVEAVGTVHPRFEGAFLSGLWQPSGLPAPFPSSWSEPASLSVVALTSALTSPEFIYLYVA</sequence>
<reference evidence="1" key="1">
    <citation type="submission" date="2021-01" db="EMBL/GenBank/DDBJ databases">
        <authorList>
            <consortium name="Genoscope - CEA"/>
            <person name="William W."/>
        </authorList>
    </citation>
    <scope>NUCLEOTIDE SEQUENCE</scope>
</reference>